<dbReference type="EMBL" id="BAAAOS010000063">
    <property type="protein sequence ID" value="GAA1613538.1"/>
    <property type="molecule type" value="Genomic_DNA"/>
</dbReference>
<dbReference type="Proteomes" id="UP001500393">
    <property type="component" value="Unassembled WGS sequence"/>
</dbReference>
<evidence type="ECO:0000259" key="2">
    <source>
        <dbReference type="Pfam" id="PF08044"/>
    </source>
</evidence>
<evidence type="ECO:0000313" key="3">
    <source>
        <dbReference type="EMBL" id="GAA1613538.1"/>
    </source>
</evidence>
<dbReference type="Pfam" id="PF08044">
    <property type="entry name" value="DUF1707"/>
    <property type="match status" value="1"/>
</dbReference>
<dbReference type="PANTHER" id="PTHR40763:SF5">
    <property type="entry name" value="MEMBRANE PROTEIN"/>
    <property type="match status" value="1"/>
</dbReference>
<feature type="region of interest" description="Disordered" evidence="1">
    <location>
        <begin position="1"/>
        <end position="29"/>
    </location>
</feature>
<reference evidence="3 4" key="1">
    <citation type="journal article" date="2019" name="Int. J. Syst. Evol. Microbiol.">
        <title>The Global Catalogue of Microorganisms (GCM) 10K type strain sequencing project: providing services to taxonomists for standard genome sequencing and annotation.</title>
        <authorList>
            <consortium name="The Broad Institute Genomics Platform"/>
            <consortium name="The Broad Institute Genome Sequencing Center for Infectious Disease"/>
            <person name="Wu L."/>
            <person name="Ma J."/>
        </authorList>
    </citation>
    <scope>NUCLEOTIDE SEQUENCE [LARGE SCALE GENOMIC DNA]</scope>
    <source>
        <strain evidence="3 4">JCM 14969</strain>
    </source>
</reference>
<comment type="caution">
    <text evidence="3">The sequence shown here is derived from an EMBL/GenBank/DDBJ whole genome shotgun (WGS) entry which is preliminary data.</text>
</comment>
<evidence type="ECO:0000313" key="4">
    <source>
        <dbReference type="Proteomes" id="UP001500393"/>
    </source>
</evidence>
<protein>
    <recommendedName>
        <fullName evidence="2">DUF1707 domain-containing protein</fullName>
    </recommendedName>
</protein>
<gene>
    <name evidence="3" type="ORF">GCM10009789_79720</name>
</gene>
<proteinExistence type="predicted"/>
<evidence type="ECO:0000256" key="1">
    <source>
        <dbReference type="SAM" id="MobiDB-lite"/>
    </source>
</evidence>
<keyword evidence="4" id="KW-1185">Reference proteome</keyword>
<organism evidence="3 4">
    <name type="scientific">Kribbella sancticallisti</name>
    <dbReference type="NCBI Taxonomy" id="460087"/>
    <lineage>
        <taxon>Bacteria</taxon>
        <taxon>Bacillati</taxon>
        <taxon>Actinomycetota</taxon>
        <taxon>Actinomycetes</taxon>
        <taxon>Propionibacteriales</taxon>
        <taxon>Kribbellaceae</taxon>
        <taxon>Kribbella</taxon>
    </lineage>
</organism>
<dbReference type="InterPro" id="IPR012551">
    <property type="entry name" value="DUF1707_SHOCT-like"/>
</dbReference>
<accession>A0ABN2EPZ5</accession>
<sequence>MEPLTDTFAAMSLEQPPPGHRASDHDRERAASVVQEAHSDGRLDFEELDERLTQIYAAKTQLELRTATADLLPVPHGSPAELTIRAKHSAQKREGAWHVPERITALPEHSSVKLDFTDAIVHLREIHVEARPKHSSIVMIVPAGWSVDIDDVDMVGSSATNKTGSPSSGGVRLRITGEARYSSITVRHPRKRHWWWPWYRK</sequence>
<name>A0ABN2EPZ5_9ACTN</name>
<dbReference type="PANTHER" id="PTHR40763">
    <property type="entry name" value="MEMBRANE PROTEIN-RELATED"/>
    <property type="match status" value="1"/>
</dbReference>
<feature type="domain" description="DUF1707" evidence="2">
    <location>
        <begin position="21"/>
        <end position="71"/>
    </location>
</feature>